<evidence type="ECO:0000313" key="13">
    <source>
        <dbReference type="Proteomes" id="UP001331561"/>
    </source>
</evidence>
<proteinExistence type="inferred from homology"/>
<keyword evidence="8" id="KW-0106">Calcium</keyword>
<evidence type="ECO:0000256" key="6">
    <source>
        <dbReference type="ARBA" id="ARBA00022525"/>
    </source>
</evidence>
<dbReference type="InterPro" id="IPR004898">
    <property type="entry name" value="Pectate_lyase_PlyH/PlyE-like"/>
</dbReference>
<organism evidence="12 13">
    <name type="scientific">Uliginosibacterium silvisoli</name>
    <dbReference type="NCBI Taxonomy" id="3114758"/>
    <lineage>
        <taxon>Bacteria</taxon>
        <taxon>Pseudomonadati</taxon>
        <taxon>Pseudomonadota</taxon>
        <taxon>Betaproteobacteria</taxon>
        <taxon>Rhodocyclales</taxon>
        <taxon>Zoogloeaceae</taxon>
        <taxon>Uliginosibacterium</taxon>
    </lineage>
</organism>
<comment type="subcellular location">
    <subcellularLocation>
        <location evidence="3">Secreted</location>
    </subcellularLocation>
</comment>
<dbReference type="RefSeq" id="WP_327597071.1">
    <property type="nucleotide sequence ID" value="NZ_JAYXHS010000001.1"/>
</dbReference>
<dbReference type="EMBL" id="JAYXHS010000001">
    <property type="protein sequence ID" value="MEC5384085.1"/>
    <property type="molecule type" value="Genomic_DNA"/>
</dbReference>
<evidence type="ECO:0000256" key="7">
    <source>
        <dbReference type="ARBA" id="ARBA00022729"/>
    </source>
</evidence>
<sequence length="419" mass="42622">MKANQLALLALLAGVTAGANAANRPAGYTTVCTEGKTCSLPANTNVAYGRSDQFTYKVLSGSFVCSEATFGAGTKVSGGTNECSAPSGTSSSSASSTAPSSSSSSKSSTAPSSSSSSSKSSSVPSSSSSSKSSSSAASSGGSANVKLPAWPGCPAYVNPSETVALTASISVPAGTTYDGGGKRFQLSNGGQSEGQPPVFDLQEGATLRNVVIGNLAADGVHCVGNCTVYNTWWEDVGEDAATALGGPGTTMRVDCGGSFLGTDKTFQHNGQGTLHITRFVADNWATKGGKFYRSCGDCTGNKGPRTVIIENSRIHNHQTIVGVNSSYSNGSPRDSATLRNVLLLRWNGEIEVCSTYKGVEKGSGSSSNIGSEWNTATCNVSPSDITAVDKTGGSKKTGIAPGNGVDPAPVNRIQENWTY</sequence>
<evidence type="ECO:0000256" key="4">
    <source>
        <dbReference type="ARBA" id="ARBA00006463"/>
    </source>
</evidence>
<keyword evidence="9 12" id="KW-0456">Lyase</keyword>
<evidence type="ECO:0000256" key="1">
    <source>
        <dbReference type="ARBA" id="ARBA00000695"/>
    </source>
</evidence>
<dbReference type="EC" id="4.2.2.2" evidence="5"/>
<feature type="signal peptide" evidence="11">
    <location>
        <begin position="1"/>
        <end position="21"/>
    </location>
</feature>
<dbReference type="InterPro" id="IPR012334">
    <property type="entry name" value="Pectin_lyas_fold"/>
</dbReference>
<evidence type="ECO:0000256" key="8">
    <source>
        <dbReference type="ARBA" id="ARBA00022837"/>
    </source>
</evidence>
<dbReference type="InterPro" id="IPR011050">
    <property type="entry name" value="Pectin_lyase_fold/virulence"/>
</dbReference>
<keyword evidence="6" id="KW-0964">Secreted</keyword>
<keyword evidence="13" id="KW-1185">Reference proteome</keyword>
<comment type="similarity">
    <text evidence="4">Belongs to the polysaccharide lyase 3 family.</text>
</comment>
<reference evidence="12 13" key="1">
    <citation type="submission" date="2024-01" db="EMBL/GenBank/DDBJ databases">
        <title>Uliginosibacterium soil sp. nov.</title>
        <authorList>
            <person name="Lv Y."/>
        </authorList>
    </citation>
    <scope>NUCLEOTIDE SEQUENCE [LARGE SCALE GENOMIC DNA]</scope>
    <source>
        <strain evidence="12 13">H3</strain>
    </source>
</reference>
<evidence type="ECO:0000256" key="9">
    <source>
        <dbReference type="ARBA" id="ARBA00023239"/>
    </source>
</evidence>
<evidence type="ECO:0000313" key="12">
    <source>
        <dbReference type="EMBL" id="MEC5384085.1"/>
    </source>
</evidence>
<comment type="cofactor">
    <cofactor evidence="2">
        <name>Ca(2+)</name>
        <dbReference type="ChEBI" id="CHEBI:29108"/>
    </cofactor>
</comment>
<dbReference type="PANTHER" id="PTHR33407">
    <property type="entry name" value="PECTATE LYASE F-RELATED"/>
    <property type="match status" value="1"/>
</dbReference>
<feature type="region of interest" description="Disordered" evidence="10">
    <location>
        <begin position="76"/>
        <end position="141"/>
    </location>
</feature>
<comment type="catalytic activity">
    <reaction evidence="1">
        <text>Eliminative cleavage of (1-&gt;4)-alpha-D-galacturonan to give oligosaccharides with 4-deoxy-alpha-D-galact-4-enuronosyl groups at their non-reducing ends.</text>
        <dbReference type="EC" id="4.2.2.2"/>
    </reaction>
</comment>
<name>A0ABU6JXS7_9RHOO</name>
<feature type="compositionally biased region" description="Low complexity" evidence="10">
    <location>
        <begin position="84"/>
        <end position="141"/>
    </location>
</feature>
<dbReference type="PANTHER" id="PTHR33407:SF9">
    <property type="entry name" value="PECTATE LYASE F-RELATED"/>
    <property type="match status" value="1"/>
</dbReference>
<comment type="caution">
    <text evidence="12">The sequence shown here is derived from an EMBL/GenBank/DDBJ whole genome shotgun (WGS) entry which is preliminary data.</text>
</comment>
<protein>
    <recommendedName>
        <fullName evidence="5">pectate lyase</fullName>
        <ecNumber evidence="5">4.2.2.2</ecNumber>
    </recommendedName>
</protein>
<dbReference type="SUPFAM" id="SSF51126">
    <property type="entry name" value="Pectin lyase-like"/>
    <property type="match status" value="1"/>
</dbReference>
<dbReference type="Gene3D" id="2.160.20.10">
    <property type="entry name" value="Single-stranded right-handed beta-helix, Pectin lyase-like"/>
    <property type="match status" value="1"/>
</dbReference>
<dbReference type="Proteomes" id="UP001331561">
    <property type="component" value="Unassembled WGS sequence"/>
</dbReference>
<dbReference type="Pfam" id="PF03211">
    <property type="entry name" value="Pectate_lyase"/>
    <property type="match status" value="1"/>
</dbReference>
<gene>
    <name evidence="12" type="ORF">VVD49_00035</name>
</gene>
<evidence type="ECO:0000256" key="11">
    <source>
        <dbReference type="SAM" id="SignalP"/>
    </source>
</evidence>
<evidence type="ECO:0000256" key="5">
    <source>
        <dbReference type="ARBA" id="ARBA00012272"/>
    </source>
</evidence>
<accession>A0ABU6JXS7</accession>
<evidence type="ECO:0000256" key="2">
    <source>
        <dbReference type="ARBA" id="ARBA00001913"/>
    </source>
</evidence>
<dbReference type="GO" id="GO:0016829">
    <property type="term" value="F:lyase activity"/>
    <property type="evidence" value="ECO:0007669"/>
    <property type="project" value="UniProtKB-KW"/>
</dbReference>
<evidence type="ECO:0000256" key="10">
    <source>
        <dbReference type="SAM" id="MobiDB-lite"/>
    </source>
</evidence>
<feature type="chain" id="PRO_5045097577" description="pectate lyase" evidence="11">
    <location>
        <begin position="22"/>
        <end position="419"/>
    </location>
</feature>
<evidence type="ECO:0000256" key="3">
    <source>
        <dbReference type="ARBA" id="ARBA00004613"/>
    </source>
</evidence>
<keyword evidence="7 11" id="KW-0732">Signal</keyword>